<feature type="region of interest" description="Disordered" evidence="1">
    <location>
        <begin position="337"/>
        <end position="366"/>
    </location>
</feature>
<keyword evidence="3" id="KW-1185">Reference proteome</keyword>
<sequence length="1203" mass="137373">MTKTFQQNYGCIVGIDFGTTYSGCCYCYLNNNQSVDLQEIETAELEKERLKKEICDISDEDRKRGKKTPTVAIYDQKMKLLRWGNAALDYIKEGMKGDELLLQKFKLNLPTTFSQRRARQMFANKEQNITAQSLIATIDYYKILFSHAYDQIQRTRLLNGINYSKDDMRFIVTVPAVWNDTQRAIMRDIAYQAGLVSPLDDEGKLQIVNESLASTLYCEHEMKDKVVFQEGDIYITCDAGGGTVDIAAFVVTKSNKYESGLSRCQISADSGDKCGSTYIDRAMETLLKKVLYHPEIDHFTDEEKLRAHKNIALLMQQFSVKGAGGLKFEFGRKEYTLNEDQDSDNDEDSDDNLSFYGDSQSSDDDEIINNESKEYKPVTFVMGFNDPKITWKTKDNCVIDEDHNSATKWLHIPFDKVAEEVFDEVVDRTIQLLDMQIEKIRTKDSIKATFLVGGLGDNPYLNQRIREYFNMGKDKFKCGMIINSEYGDLATMRGAVHYGIESAFGAPQANIATLESPKDQLNLVPGEFDVLICYDIGYDFTRCLVTDLSRDALESPNSDINGIFEAENTFTLQVAAKMQYTEILSLAKADLRTLLVNHLKALLKHTIQCMHIAKQCTDQERYRYCLTLENSYGFFDDSNEMKDIAIRAGLLGEDENSRNRLLLIKREDAAALYLENQYFGNHTKVRSRLPYLKESLLSESTFLQVHLNSDNCHLLLYKATRITENSAEQHPRNVRCIRQTTFDFKFLHKVVVSLRQYVANNFDCSQCDRKIHVGNKLVFDEDKVEKFLGSDKMDDLEFSINSMWNIKATGQECCQITVPGFYFMQDILRPVIDSLASTIASHAVQAGIMEYQIDKVFLIGRLLQISRNRYSQIENNFILRLSECLDLDGNLIVRGDEIDQEVMKGALLYSLIPSIYTERIARRTYMVSFEAFTPEFTKKAIKCMKLTENQDRNYDTKSKHVTAGSKPVQIYYQPAQSPSNRIRVPPMDPKVLITKGNKIIYEMEELGIQKKFFTEEDAVVYASIYSSETTQKEGDICSISNLQKIHQFEVYLERQVDNQTDDFGISSDKRLHFNICTIPLKNEFKFEATLDVKVGTKMPDFSNINVVDLTPLAAFFERNYRAWTIQSTVAFDTTIKVLGHVNMLLDIATNIFFEDENEADAVESKADDNGTANPVEANVISDHAKQEATDDVVLLLAARYSKI</sequence>
<feature type="compositionally biased region" description="Acidic residues" evidence="1">
    <location>
        <begin position="337"/>
        <end position="351"/>
    </location>
</feature>
<dbReference type="AlphaFoldDB" id="A0A0C9LUN0"/>
<evidence type="ECO:0000256" key="1">
    <source>
        <dbReference type="SAM" id="MobiDB-lite"/>
    </source>
</evidence>
<dbReference type="Proteomes" id="UP000053815">
    <property type="component" value="Unassembled WGS sequence"/>
</dbReference>
<dbReference type="PRINTS" id="PR00301">
    <property type="entry name" value="HEATSHOCK70"/>
</dbReference>
<evidence type="ECO:0000313" key="3">
    <source>
        <dbReference type="Proteomes" id="UP000053815"/>
    </source>
</evidence>
<dbReference type="STRING" id="91626.A0A0C9LUN0"/>
<evidence type="ECO:0000313" key="2">
    <source>
        <dbReference type="EMBL" id="GAN05310.1"/>
    </source>
</evidence>
<organism evidence="2">
    <name type="scientific">Mucor ambiguus</name>
    <dbReference type="NCBI Taxonomy" id="91626"/>
    <lineage>
        <taxon>Eukaryota</taxon>
        <taxon>Fungi</taxon>
        <taxon>Fungi incertae sedis</taxon>
        <taxon>Mucoromycota</taxon>
        <taxon>Mucoromycotina</taxon>
        <taxon>Mucoromycetes</taxon>
        <taxon>Mucorales</taxon>
        <taxon>Mucorineae</taxon>
        <taxon>Mucoraceae</taxon>
        <taxon>Mucor</taxon>
    </lineage>
</organism>
<dbReference type="Gene3D" id="3.30.420.40">
    <property type="match status" value="1"/>
</dbReference>
<dbReference type="PANTHER" id="PTHR14187:SF5">
    <property type="entry name" value="HEAT SHOCK 70 KDA PROTEIN 12A"/>
    <property type="match status" value="1"/>
</dbReference>
<dbReference type="InterPro" id="IPR043129">
    <property type="entry name" value="ATPase_NBD"/>
</dbReference>
<dbReference type="PANTHER" id="PTHR14187">
    <property type="entry name" value="ALPHA KINASE/ELONGATION FACTOR 2 KINASE"/>
    <property type="match status" value="1"/>
</dbReference>
<proteinExistence type="predicted"/>
<reference evidence="2" key="1">
    <citation type="submission" date="2014-09" db="EMBL/GenBank/DDBJ databases">
        <title>Draft genome sequence of an oleaginous Mucoromycotina fungus Mucor ambiguus NBRC6742.</title>
        <authorList>
            <person name="Takeda I."/>
            <person name="Yamane N."/>
            <person name="Morita T."/>
            <person name="Tamano K."/>
            <person name="Machida M."/>
            <person name="Baker S."/>
            <person name="Koike H."/>
        </authorList>
    </citation>
    <scope>NUCLEOTIDE SEQUENCE</scope>
    <source>
        <strain evidence="2">NBRC 6742</strain>
    </source>
</reference>
<dbReference type="EMBL" id="DF836376">
    <property type="protein sequence ID" value="GAN05310.1"/>
    <property type="molecule type" value="Genomic_DNA"/>
</dbReference>
<name>A0A0C9LUN0_9FUNG</name>
<dbReference type="OrthoDB" id="2963168at2759"/>
<gene>
    <name evidence="2" type="ORF">MAM1_0087c04780</name>
</gene>
<protein>
    <submittedName>
        <fullName evidence="2">Uncharacterized protein</fullName>
    </submittedName>
</protein>
<dbReference type="SUPFAM" id="SSF53067">
    <property type="entry name" value="Actin-like ATPase domain"/>
    <property type="match status" value="2"/>
</dbReference>
<accession>A0A0C9LUN0</accession>